<evidence type="ECO:0000313" key="3">
    <source>
        <dbReference type="Proteomes" id="UP001169242"/>
    </source>
</evidence>
<protein>
    <submittedName>
        <fullName evidence="2">Clostri-philic family protein</fullName>
    </submittedName>
</protein>
<name>A0AA42DNW0_9FIRM</name>
<keyword evidence="3" id="KW-1185">Reference proteome</keyword>
<dbReference type="AlphaFoldDB" id="A0AA42DNW0"/>
<evidence type="ECO:0000313" key="2">
    <source>
        <dbReference type="EMBL" id="MDA3732141.1"/>
    </source>
</evidence>
<dbReference type="EMBL" id="JAQIFT010000045">
    <property type="protein sequence ID" value="MDA3732141.1"/>
    <property type="molecule type" value="Genomic_DNA"/>
</dbReference>
<accession>A0AA42DNW0</accession>
<gene>
    <name evidence="2" type="ORF">PBV87_11665</name>
</gene>
<feature type="region of interest" description="Disordered" evidence="1">
    <location>
        <begin position="1"/>
        <end position="38"/>
    </location>
</feature>
<reference evidence="2" key="1">
    <citation type="journal article" date="2023" name="Int. J. Syst. Evol. Microbiol.">
        <title>&lt;i&gt;Holtiella tumoricola&lt;/i&gt; gen. nov. sp. nov., isolated from a human clinical sample.</title>
        <authorList>
            <person name="Allen-Vercoe E."/>
            <person name="Daigneault M.C."/>
            <person name="Vancuren S.J."/>
            <person name="Cochrane K."/>
            <person name="O'Neal L.L."/>
            <person name="Sankaranarayanan K."/>
            <person name="Lawson P.A."/>
        </authorList>
    </citation>
    <scope>NUCLEOTIDE SEQUENCE</scope>
    <source>
        <strain evidence="2">CC70A</strain>
    </source>
</reference>
<comment type="caution">
    <text evidence="2">The sequence shown here is derived from an EMBL/GenBank/DDBJ whole genome shotgun (WGS) entry which is preliminary data.</text>
</comment>
<dbReference type="Proteomes" id="UP001169242">
    <property type="component" value="Unassembled WGS sequence"/>
</dbReference>
<dbReference type="NCBIfam" id="NF040919">
    <property type="entry name" value="Clostri_philic"/>
    <property type="match status" value="1"/>
</dbReference>
<feature type="compositionally biased region" description="Basic and acidic residues" evidence="1">
    <location>
        <begin position="21"/>
        <end position="38"/>
    </location>
</feature>
<feature type="compositionally biased region" description="Polar residues" evidence="1">
    <location>
        <begin position="1"/>
        <end position="12"/>
    </location>
</feature>
<sequence>MYQNKPGSNNPMQKGKRRQKLHDEQNNHGEPEKKTSYK</sequence>
<evidence type="ECO:0000256" key="1">
    <source>
        <dbReference type="SAM" id="MobiDB-lite"/>
    </source>
</evidence>
<dbReference type="RefSeq" id="WP_271012415.1">
    <property type="nucleotide sequence ID" value="NZ_JAQIFT010000045.1"/>
</dbReference>
<organism evidence="2 3">
    <name type="scientific">Holtiella tumoricola</name>
    <dbReference type="NCBI Taxonomy" id="3018743"/>
    <lineage>
        <taxon>Bacteria</taxon>
        <taxon>Bacillati</taxon>
        <taxon>Bacillota</taxon>
        <taxon>Clostridia</taxon>
        <taxon>Lachnospirales</taxon>
        <taxon>Cellulosilyticaceae</taxon>
        <taxon>Holtiella</taxon>
    </lineage>
</organism>
<proteinExistence type="predicted"/>